<name>A0ABY6FZI0_9MICO</name>
<protein>
    <recommendedName>
        <fullName evidence="4">Protein-L-isoaspartate O-methyltransferase</fullName>
        <ecNumber evidence="3">2.1.1.77</ecNumber>
    </recommendedName>
    <alternativeName>
        <fullName evidence="11">L-isoaspartyl protein carboxyl methyltransferase</fullName>
    </alternativeName>
    <alternativeName>
        <fullName evidence="9">Protein L-isoaspartyl methyltransferase</fullName>
    </alternativeName>
    <alternativeName>
        <fullName evidence="10">Protein-beta-aspartate methyltransferase</fullName>
    </alternativeName>
</protein>
<dbReference type="EC" id="2.1.1.77" evidence="3"/>
<keyword evidence="5" id="KW-0963">Cytoplasm</keyword>
<evidence type="ECO:0000256" key="11">
    <source>
        <dbReference type="ARBA" id="ARBA00031350"/>
    </source>
</evidence>
<dbReference type="EMBL" id="CP107020">
    <property type="protein sequence ID" value="UYG16355.1"/>
    <property type="molecule type" value="Genomic_DNA"/>
</dbReference>
<evidence type="ECO:0000256" key="8">
    <source>
        <dbReference type="ARBA" id="ARBA00022691"/>
    </source>
</evidence>
<dbReference type="RefSeq" id="WP_263593568.1">
    <property type="nucleotide sequence ID" value="NZ_CP107020.1"/>
</dbReference>
<keyword evidence="13" id="KW-1185">Reference proteome</keyword>
<proteinExistence type="inferred from homology"/>
<dbReference type="Proteomes" id="UP001164305">
    <property type="component" value="Chromosome"/>
</dbReference>
<dbReference type="Pfam" id="PF01135">
    <property type="entry name" value="PCMT"/>
    <property type="match status" value="1"/>
</dbReference>
<accession>A0ABY6FZI0</accession>
<evidence type="ECO:0000313" key="13">
    <source>
        <dbReference type="Proteomes" id="UP001164305"/>
    </source>
</evidence>
<dbReference type="CDD" id="cd02440">
    <property type="entry name" value="AdoMet_MTases"/>
    <property type="match status" value="1"/>
</dbReference>
<gene>
    <name evidence="12" type="ORF">BRM3_12170</name>
</gene>
<evidence type="ECO:0000256" key="9">
    <source>
        <dbReference type="ARBA" id="ARBA00030757"/>
    </source>
</evidence>
<dbReference type="Gene3D" id="3.40.50.150">
    <property type="entry name" value="Vaccinia Virus protein VP39"/>
    <property type="match status" value="1"/>
</dbReference>
<evidence type="ECO:0000256" key="3">
    <source>
        <dbReference type="ARBA" id="ARBA00011890"/>
    </source>
</evidence>
<organism evidence="12 13">
    <name type="scientific">Brachybacterium huguangmaarense</name>
    <dbReference type="NCBI Taxonomy" id="1652028"/>
    <lineage>
        <taxon>Bacteria</taxon>
        <taxon>Bacillati</taxon>
        <taxon>Actinomycetota</taxon>
        <taxon>Actinomycetes</taxon>
        <taxon>Micrococcales</taxon>
        <taxon>Dermabacteraceae</taxon>
        <taxon>Brachybacterium</taxon>
    </lineage>
</organism>
<dbReference type="InterPro" id="IPR000682">
    <property type="entry name" value="PCMT"/>
</dbReference>
<evidence type="ECO:0000256" key="5">
    <source>
        <dbReference type="ARBA" id="ARBA00022490"/>
    </source>
</evidence>
<keyword evidence="6" id="KW-0489">Methyltransferase</keyword>
<reference evidence="12" key="1">
    <citation type="submission" date="2022-10" db="EMBL/GenBank/DDBJ databases">
        <title>Whole-Genome Sequencing of Brachybacterium huguangmaarense BRM-3, Isolated from Betula schmidtii.</title>
        <authorList>
            <person name="Haam D."/>
        </authorList>
    </citation>
    <scope>NUCLEOTIDE SEQUENCE</scope>
    <source>
        <strain evidence="12">BRM-3</strain>
    </source>
</reference>
<dbReference type="InterPro" id="IPR029063">
    <property type="entry name" value="SAM-dependent_MTases_sf"/>
</dbReference>
<evidence type="ECO:0000256" key="10">
    <source>
        <dbReference type="ARBA" id="ARBA00031323"/>
    </source>
</evidence>
<keyword evidence="8" id="KW-0949">S-adenosyl-L-methionine</keyword>
<evidence type="ECO:0000256" key="1">
    <source>
        <dbReference type="ARBA" id="ARBA00004496"/>
    </source>
</evidence>
<keyword evidence="7" id="KW-0808">Transferase</keyword>
<dbReference type="PANTHER" id="PTHR11579:SF0">
    <property type="entry name" value="PROTEIN-L-ISOASPARTATE(D-ASPARTATE) O-METHYLTRANSFERASE"/>
    <property type="match status" value="1"/>
</dbReference>
<evidence type="ECO:0000256" key="7">
    <source>
        <dbReference type="ARBA" id="ARBA00022679"/>
    </source>
</evidence>
<dbReference type="SUPFAM" id="SSF53335">
    <property type="entry name" value="S-adenosyl-L-methionine-dependent methyltransferases"/>
    <property type="match status" value="1"/>
</dbReference>
<evidence type="ECO:0000256" key="2">
    <source>
        <dbReference type="ARBA" id="ARBA00005369"/>
    </source>
</evidence>
<sequence length="243" mass="25995">MDTGERPGRQQTPARSALVRELSHRVPGLDPTVLDAFSRVDRADFVPPGFDPYDVSAPVPLAEVDGRAVSTISAPDMVALMLQQAEILPGDRVLEVGAGSGYSAALMAAHGARVTSIEIIAELVESARATLRACGSPARVMVGDGMAGRPEDAPYDRVVFTCAAHRLPPWVWTQTTDRARVVIPLRRDSTYCLALVRDADVFTCVDAIPCGFVPLIGDVEDASGPDAAWSPWPPRTLSRHPST</sequence>
<evidence type="ECO:0000313" key="12">
    <source>
        <dbReference type="EMBL" id="UYG16355.1"/>
    </source>
</evidence>
<evidence type="ECO:0000256" key="6">
    <source>
        <dbReference type="ARBA" id="ARBA00022603"/>
    </source>
</evidence>
<comment type="similarity">
    <text evidence="2">Belongs to the methyltransferase superfamily. L-isoaspartyl/D-aspartyl protein methyltransferase family.</text>
</comment>
<comment type="subcellular location">
    <subcellularLocation>
        <location evidence="1">Cytoplasm</location>
    </subcellularLocation>
</comment>
<evidence type="ECO:0000256" key="4">
    <source>
        <dbReference type="ARBA" id="ARBA00013346"/>
    </source>
</evidence>
<dbReference type="PANTHER" id="PTHR11579">
    <property type="entry name" value="PROTEIN-L-ISOASPARTATE O-METHYLTRANSFERASE"/>
    <property type="match status" value="1"/>
</dbReference>